<protein>
    <submittedName>
        <fullName evidence="3">Uncharacterized protein</fullName>
    </submittedName>
</protein>
<gene>
    <name evidence="3" type="ORF">M569_06905</name>
</gene>
<keyword evidence="1" id="KW-0175">Coiled coil</keyword>
<feature type="coiled-coil region" evidence="1">
    <location>
        <begin position="37"/>
        <end position="71"/>
    </location>
</feature>
<feature type="non-terminal residue" evidence="3">
    <location>
        <position position="167"/>
    </location>
</feature>
<sequence>KKRERDEAPAAAVEADSPPETKRLREDILDYFDEEAAEESVSAEEELNSRMKSLEDEIKDAAAAAEVVDKAATEYGDSRTDLGYLFEATDDELGLPPTASESPIRSGYYGLVRAESDASEIGGEFLESPTYEDPFGFGFAAAENTEYIALDGLFDYSNMNFGSGDSF</sequence>
<name>S8CL77_9LAMI</name>
<dbReference type="PANTHER" id="PTHR34539:SF19">
    <property type="entry name" value="T6J4.11 PROTEIN"/>
    <property type="match status" value="1"/>
</dbReference>
<feature type="non-terminal residue" evidence="3">
    <location>
        <position position="1"/>
    </location>
</feature>
<comment type="caution">
    <text evidence="3">The sequence shown here is derived from an EMBL/GenBank/DDBJ whole genome shotgun (WGS) entry which is preliminary data.</text>
</comment>
<evidence type="ECO:0000256" key="2">
    <source>
        <dbReference type="SAM" id="MobiDB-lite"/>
    </source>
</evidence>
<accession>S8CL77</accession>
<keyword evidence="4" id="KW-1185">Reference proteome</keyword>
<organism evidence="3 4">
    <name type="scientific">Genlisea aurea</name>
    <dbReference type="NCBI Taxonomy" id="192259"/>
    <lineage>
        <taxon>Eukaryota</taxon>
        <taxon>Viridiplantae</taxon>
        <taxon>Streptophyta</taxon>
        <taxon>Embryophyta</taxon>
        <taxon>Tracheophyta</taxon>
        <taxon>Spermatophyta</taxon>
        <taxon>Magnoliopsida</taxon>
        <taxon>eudicotyledons</taxon>
        <taxon>Gunneridae</taxon>
        <taxon>Pentapetalae</taxon>
        <taxon>asterids</taxon>
        <taxon>lamiids</taxon>
        <taxon>Lamiales</taxon>
        <taxon>Lentibulariaceae</taxon>
        <taxon>Genlisea</taxon>
    </lineage>
</organism>
<dbReference type="OrthoDB" id="781489at2759"/>
<evidence type="ECO:0000313" key="3">
    <source>
        <dbReference type="EMBL" id="EPS67874.1"/>
    </source>
</evidence>
<dbReference type="Proteomes" id="UP000015453">
    <property type="component" value="Unassembled WGS sequence"/>
</dbReference>
<dbReference type="PANTHER" id="PTHR34539">
    <property type="entry name" value="T6J4.11 PROTEIN"/>
    <property type="match status" value="1"/>
</dbReference>
<evidence type="ECO:0000256" key="1">
    <source>
        <dbReference type="SAM" id="Coils"/>
    </source>
</evidence>
<dbReference type="AlphaFoldDB" id="S8CL77"/>
<proteinExistence type="predicted"/>
<feature type="region of interest" description="Disordered" evidence="2">
    <location>
        <begin position="1"/>
        <end position="23"/>
    </location>
</feature>
<reference evidence="3 4" key="1">
    <citation type="journal article" date="2013" name="BMC Genomics">
        <title>The miniature genome of a carnivorous plant Genlisea aurea contains a low number of genes and short non-coding sequences.</title>
        <authorList>
            <person name="Leushkin E.V."/>
            <person name="Sutormin R.A."/>
            <person name="Nabieva E.R."/>
            <person name="Penin A.A."/>
            <person name="Kondrashov A.S."/>
            <person name="Logacheva M.D."/>
        </authorList>
    </citation>
    <scope>NUCLEOTIDE SEQUENCE [LARGE SCALE GENOMIC DNA]</scope>
</reference>
<dbReference type="EMBL" id="AUSU01002882">
    <property type="protein sequence ID" value="EPS67874.1"/>
    <property type="molecule type" value="Genomic_DNA"/>
</dbReference>
<evidence type="ECO:0000313" key="4">
    <source>
        <dbReference type="Proteomes" id="UP000015453"/>
    </source>
</evidence>